<sequence length="86" mass="9082">MVSSLIPSAWQAPTRVETPVLADRALGRLPQTPSGVGPHPGDPIRGPTRGPTQLPPGYTSSAPPKKPQAQAPLPAFARPMFPERNI</sequence>
<comment type="caution">
    <text evidence="2">The sequence shown here is derived from an EMBL/GenBank/DDBJ whole genome shotgun (WGS) entry which is preliminary data.</text>
</comment>
<feature type="region of interest" description="Disordered" evidence="1">
    <location>
        <begin position="21"/>
        <end position="86"/>
    </location>
</feature>
<dbReference type="EMBL" id="BAAARJ010000009">
    <property type="protein sequence ID" value="GAA2616134.1"/>
    <property type="molecule type" value="Genomic_DNA"/>
</dbReference>
<evidence type="ECO:0000313" key="2">
    <source>
        <dbReference type="EMBL" id="GAA2616134.1"/>
    </source>
</evidence>
<dbReference type="Proteomes" id="UP001501447">
    <property type="component" value="Unassembled WGS sequence"/>
</dbReference>
<evidence type="ECO:0000313" key="3">
    <source>
        <dbReference type="Proteomes" id="UP001501447"/>
    </source>
</evidence>
<feature type="compositionally biased region" description="Low complexity" evidence="1">
    <location>
        <begin position="67"/>
        <end position="77"/>
    </location>
</feature>
<protein>
    <submittedName>
        <fullName evidence="2">Uncharacterized protein</fullName>
    </submittedName>
</protein>
<organism evidence="2 3">
    <name type="scientific">Streptomyces axinellae</name>
    <dbReference type="NCBI Taxonomy" id="552788"/>
    <lineage>
        <taxon>Bacteria</taxon>
        <taxon>Bacillati</taxon>
        <taxon>Actinomycetota</taxon>
        <taxon>Actinomycetes</taxon>
        <taxon>Kitasatosporales</taxon>
        <taxon>Streptomycetaceae</taxon>
        <taxon>Streptomyces</taxon>
    </lineage>
</organism>
<keyword evidence="3" id="KW-1185">Reference proteome</keyword>
<reference evidence="3" key="1">
    <citation type="journal article" date="2019" name="Int. J. Syst. Evol. Microbiol.">
        <title>The Global Catalogue of Microorganisms (GCM) 10K type strain sequencing project: providing services to taxonomists for standard genome sequencing and annotation.</title>
        <authorList>
            <consortium name="The Broad Institute Genomics Platform"/>
            <consortium name="The Broad Institute Genome Sequencing Center for Infectious Disease"/>
            <person name="Wu L."/>
            <person name="Ma J."/>
        </authorList>
    </citation>
    <scope>NUCLEOTIDE SEQUENCE [LARGE SCALE GENOMIC DNA]</scope>
    <source>
        <strain evidence="3">JCM 16373</strain>
    </source>
</reference>
<name>A0ABP6CK76_9ACTN</name>
<proteinExistence type="predicted"/>
<evidence type="ECO:0000256" key="1">
    <source>
        <dbReference type="SAM" id="MobiDB-lite"/>
    </source>
</evidence>
<gene>
    <name evidence="2" type="ORF">GCM10009863_32330</name>
</gene>
<accession>A0ABP6CK76</accession>